<protein>
    <submittedName>
        <fullName evidence="1">Uncharacterized protein</fullName>
    </submittedName>
</protein>
<dbReference type="InterPro" id="IPR004242">
    <property type="entry name" value="Transposase_21"/>
</dbReference>
<evidence type="ECO:0000313" key="2">
    <source>
        <dbReference type="Proteomes" id="UP001604336"/>
    </source>
</evidence>
<name>A0ABD1SDE7_9LAMI</name>
<dbReference type="EMBL" id="JBFOLK010000007">
    <property type="protein sequence ID" value="KAL2498209.1"/>
    <property type="molecule type" value="Genomic_DNA"/>
</dbReference>
<keyword evidence="2" id="KW-1185">Reference proteome</keyword>
<proteinExistence type="predicted"/>
<reference evidence="2" key="1">
    <citation type="submission" date="2024-07" db="EMBL/GenBank/DDBJ databases">
        <title>Two chromosome-level genome assemblies of Korean endemic species Abeliophyllum distichum and Forsythia ovata (Oleaceae).</title>
        <authorList>
            <person name="Jang H."/>
        </authorList>
    </citation>
    <scope>NUCLEOTIDE SEQUENCE [LARGE SCALE GENOMIC DNA]</scope>
</reference>
<organism evidence="1 2">
    <name type="scientific">Abeliophyllum distichum</name>
    <dbReference type="NCBI Taxonomy" id="126358"/>
    <lineage>
        <taxon>Eukaryota</taxon>
        <taxon>Viridiplantae</taxon>
        <taxon>Streptophyta</taxon>
        <taxon>Embryophyta</taxon>
        <taxon>Tracheophyta</taxon>
        <taxon>Spermatophyta</taxon>
        <taxon>Magnoliopsida</taxon>
        <taxon>eudicotyledons</taxon>
        <taxon>Gunneridae</taxon>
        <taxon>Pentapetalae</taxon>
        <taxon>asterids</taxon>
        <taxon>lamiids</taxon>
        <taxon>Lamiales</taxon>
        <taxon>Oleaceae</taxon>
        <taxon>Forsythieae</taxon>
        <taxon>Abeliophyllum</taxon>
    </lineage>
</organism>
<dbReference type="Proteomes" id="UP001604336">
    <property type="component" value="Unassembled WGS sequence"/>
</dbReference>
<dbReference type="PANTHER" id="PTHR10775">
    <property type="entry name" value="OS08G0208400 PROTEIN"/>
    <property type="match status" value="1"/>
</dbReference>
<evidence type="ECO:0000313" key="1">
    <source>
        <dbReference type="EMBL" id="KAL2498209.1"/>
    </source>
</evidence>
<accession>A0ABD1SDE7</accession>
<comment type="caution">
    <text evidence="1">The sequence shown here is derived from an EMBL/GenBank/DDBJ whole genome shotgun (WGS) entry which is preliminary data.</text>
</comment>
<dbReference type="Pfam" id="PF02992">
    <property type="entry name" value="Transposase_21"/>
    <property type="match status" value="1"/>
</dbReference>
<dbReference type="PANTHER" id="PTHR10775:SF185">
    <property type="entry name" value="OS08G0208400 PROTEIN"/>
    <property type="match status" value="1"/>
</dbReference>
<gene>
    <name evidence="1" type="ORF">Adt_23759</name>
</gene>
<sequence>MFSISNPSDDIDCDNDQVMDIIKYAYPYTSHHHEQNVLEEDDVFLDDDTLGDNLMSNMSEPRNISLGLATDGFNPFGDMNKPFSMWLVVVVLHNLPPWMCMKMEFTMLTLLIPSEHEPSKDIDVYLRPLIDEIKDLWEIGLYTYDKGTNSTFNLHVAVLWTIIDLPIYGNLFGWSTNGYNACPGCNDDGTSK</sequence>
<dbReference type="AlphaFoldDB" id="A0ABD1SDE7"/>